<dbReference type="AlphaFoldDB" id="A0A381NDE7"/>
<evidence type="ECO:0000313" key="2">
    <source>
        <dbReference type="EMBL" id="SUZ52439.1"/>
    </source>
</evidence>
<proteinExistence type="predicted"/>
<name>A0A381NDE7_9ZZZZ</name>
<dbReference type="EMBL" id="UINC01000274">
    <property type="protein sequence ID" value="SUZ52439.1"/>
    <property type="molecule type" value="Genomic_DNA"/>
</dbReference>
<keyword evidence="1" id="KW-1133">Transmembrane helix</keyword>
<protein>
    <submittedName>
        <fullName evidence="2">Uncharacterized protein</fullName>
    </submittedName>
</protein>
<keyword evidence="1" id="KW-0812">Transmembrane</keyword>
<evidence type="ECO:0000256" key="1">
    <source>
        <dbReference type="SAM" id="Phobius"/>
    </source>
</evidence>
<keyword evidence="1" id="KW-0472">Membrane</keyword>
<sequence length="270" mass="30590">MTEISHLKYIQWRPIGVCDTGTGKERKAKMFSRFDLDCVTAPEVKRENWREHPKVMELIQRYAHDVADLSSLTNGMQAPEIDEIKLVGAILGHDKTPNLNVESADGKVQFFQVSFKDGKTKKSAKKWKKWLKWILISMVTFLVMILILLLINRLSLLSLKNNKQSASACSASRQSAAYTADLAEIRKSLLAELNRLPAWLTFKEARVHCTGGRMGVKQHEQRLLQCLLTVRNRTKNIPAAARPNLNQIEACAVTLCKRRLPHLASSCKQL</sequence>
<accession>A0A381NDE7</accession>
<gene>
    <name evidence="2" type="ORF">METZ01_LOCUS5293</name>
</gene>
<organism evidence="2">
    <name type="scientific">marine metagenome</name>
    <dbReference type="NCBI Taxonomy" id="408172"/>
    <lineage>
        <taxon>unclassified sequences</taxon>
        <taxon>metagenomes</taxon>
        <taxon>ecological metagenomes</taxon>
    </lineage>
</organism>
<feature type="transmembrane region" description="Helical" evidence="1">
    <location>
        <begin position="130"/>
        <end position="151"/>
    </location>
</feature>
<reference evidence="2" key="1">
    <citation type="submission" date="2018-05" db="EMBL/GenBank/DDBJ databases">
        <authorList>
            <person name="Lanie J.A."/>
            <person name="Ng W.-L."/>
            <person name="Kazmierczak K.M."/>
            <person name="Andrzejewski T.M."/>
            <person name="Davidsen T.M."/>
            <person name="Wayne K.J."/>
            <person name="Tettelin H."/>
            <person name="Glass J.I."/>
            <person name="Rusch D."/>
            <person name="Podicherti R."/>
            <person name="Tsui H.-C.T."/>
            <person name="Winkler M.E."/>
        </authorList>
    </citation>
    <scope>NUCLEOTIDE SEQUENCE</scope>
</reference>